<evidence type="ECO:0000256" key="1">
    <source>
        <dbReference type="SAM" id="MobiDB-lite"/>
    </source>
</evidence>
<reference evidence="4 5" key="1">
    <citation type="submission" date="2016-04" db="EMBL/GenBank/DDBJ databases">
        <authorList>
            <person name="Evans L.H."/>
            <person name="Alamgir A."/>
            <person name="Owens N."/>
            <person name="Weber N.D."/>
            <person name="Virtaneva K."/>
            <person name="Barbian K."/>
            <person name="Babar A."/>
            <person name="Rosenke K."/>
        </authorList>
    </citation>
    <scope>NUCLEOTIDE SEQUENCE [LARGE SCALE GENOMIC DNA]</scope>
    <source>
        <strain evidence="4 5">IFM 0406</strain>
    </source>
</reference>
<evidence type="ECO:0000256" key="3">
    <source>
        <dbReference type="SAM" id="SignalP"/>
    </source>
</evidence>
<dbReference type="STRING" id="455432.AWN90_19385"/>
<keyword evidence="2" id="KW-0472">Membrane</keyword>
<feature type="transmembrane region" description="Helical" evidence="2">
    <location>
        <begin position="443"/>
        <end position="476"/>
    </location>
</feature>
<protein>
    <recommendedName>
        <fullName evidence="6">Type IV secretion system protein</fullName>
    </recommendedName>
</protein>
<feature type="compositionally biased region" description="Basic and acidic residues" evidence="1">
    <location>
        <begin position="605"/>
        <end position="653"/>
    </location>
</feature>
<keyword evidence="2" id="KW-1133">Transmembrane helix</keyword>
<proteinExistence type="predicted"/>
<dbReference type="OrthoDB" id="4513213at2"/>
<gene>
    <name evidence="4" type="ORF">AWN90_19385</name>
</gene>
<feature type="transmembrane region" description="Helical" evidence="2">
    <location>
        <begin position="375"/>
        <end position="401"/>
    </location>
</feature>
<feature type="compositionally biased region" description="Low complexity" evidence="1">
    <location>
        <begin position="716"/>
        <end position="725"/>
    </location>
</feature>
<feature type="transmembrane region" description="Helical" evidence="2">
    <location>
        <begin position="497"/>
        <end position="516"/>
    </location>
</feature>
<dbReference type="Proteomes" id="UP000076512">
    <property type="component" value="Unassembled WGS sequence"/>
</dbReference>
<keyword evidence="5" id="KW-1185">Reference proteome</keyword>
<feature type="transmembrane region" description="Helical" evidence="2">
    <location>
        <begin position="342"/>
        <end position="363"/>
    </location>
</feature>
<feature type="region of interest" description="Disordered" evidence="1">
    <location>
        <begin position="597"/>
        <end position="668"/>
    </location>
</feature>
<sequence length="725" mass="75200">MMMRRYLLLLIVTAIAALTLGGAAVASADPSPGPIAPSSGALPHGFPADLRKFVGGTAEFKAAPWFTGVCKDRGGDIGAYINAALAVEDRLIYWSMSDDEKKRLLGIGSFTPGGLAGQDPPLNADVDAGREPPKDYLPRVFPSGDPGYALPQPACADDLKRWATPQWNTWGFVWASAPDKQSMTEMRKTPGFGDVPEKAWTAPCGGGIPGSYCAHAFFVNCDQADAPSDDQQRCVAWNTRVAHVFAGTAHWIDKNTSFSDRVDEFMHDSGIYAAGSAFVHAFSWFFGTAIPGVVKFVADPQSVIDDWANSAKASAVDLSTKVLHGLAAVGTFDPSQGWFLRWYALSTSLGVAVMGLMTLLALWRAASKGETAKTIAADLFGYLPAGIVLMLFAPFCAQLLVGAANAMSDSVVHISGPDMGDMVTNLQKFTGQLTAPGLPGGVIVGLMLFLLLIAGCLAVFFGLLMHAVALPALAVASGIGFGMWVHPKWRSKALRPVLLFIALVISKPLLFLLLAVETSVINAGLTGQAAGQGNLGTLGQLCLVVVAFIVVGLAPWSLLKYAPMLPSRSDANGFGGHSGSLMAGAIGGLGSRELWRRSNQGASRSRTDPQKGKGGRGDTGDGADPKWRTADSNDGRSPTEARLGDTMGTRRTDTIGTKSGGEKTERGAGARLAAGLGKGASAAASLASSAASAGVAAIPIAAAGAAAALQKGRGVAEAAPGEAEE</sequence>
<evidence type="ECO:0000256" key="2">
    <source>
        <dbReference type="SAM" id="Phobius"/>
    </source>
</evidence>
<feature type="signal peptide" evidence="3">
    <location>
        <begin position="1"/>
        <end position="28"/>
    </location>
</feature>
<accession>A0A164PGL3</accession>
<feature type="transmembrane region" description="Helical" evidence="2">
    <location>
        <begin position="536"/>
        <end position="559"/>
    </location>
</feature>
<keyword evidence="3" id="KW-0732">Signal</keyword>
<feature type="region of interest" description="Disordered" evidence="1">
    <location>
        <begin position="706"/>
        <end position="725"/>
    </location>
</feature>
<feature type="chain" id="PRO_5007852285" description="Type IV secretion system protein" evidence="3">
    <location>
        <begin position="29"/>
        <end position="725"/>
    </location>
</feature>
<comment type="caution">
    <text evidence="4">The sequence shown here is derived from an EMBL/GenBank/DDBJ whole genome shotgun (WGS) entry which is preliminary data.</text>
</comment>
<name>A0A164PGL3_9NOCA</name>
<evidence type="ECO:0000313" key="4">
    <source>
        <dbReference type="EMBL" id="KZM75541.1"/>
    </source>
</evidence>
<evidence type="ECO:0008006" key="6">
    <source>
        <dbReference type="Google" id="ProtNLM"/>
    </source>
</evidence>
<evidence type="ECO:0000313" key="5">
    <source>
        <dbReference type="Proteomes" id="UP000076512"/>
    </source>
</evidence>
<dbReference type="AlphaFoldDB" id="A0A164PGL3"/>
<dbReference type="RefSeq" id="WP_082870954.1">
    <property type="nucleotide sequence ID" value="NZ_JABMCZ010000001.1"/>
</dbReference>
<keyword evidence="2" id="KW-0812">Transmembrane</keyword>
<organism evidence="4 5">
    <name type="scientific">Nocardia terpenica</name>
    <dbReference type="NCBI Taxonomy" id="455432"/>
    <lineage>
        <taxon>Bacteria</taxon>
        <taxon>Bacillati</taxon>
        <taxon>Actinomycetota</taxon>
        <taxon>Actinomycetes</taxon>
        <taxon>Mycobacteriales</taxon>
        <taxon>Nocardiaceae</taxon>
        <taxon>Nocardia</taxon>
    </lineage>
</organism>
<dbReference type="EMBL" id="LWGR01000003">
    <property type="protein sequence ID" value="KZM75541.1"/>
    <property type="molecule type" value="Genomic_DNA"/>
</dbReference>